<reference evidence="8" key="1">
    <citation type="submission" date="2017-01" db="EMBL/GenBank/DDBJ databases">
        <authorList>
            <person name="Varghese N."/>
            <person name="Submissions S."/>
        </authorList>
    </citation>
    <scope>NUCLEOTIDE SEQUENCE [LARGE SCALE GENOMIC DNA]</scope>
    <source>
        <strain evidence="8">ATCC 51758</strain>
    </source>
</reference>
<evidence type="ECO:0000256" key="4">
    <source>
        <dbReference type="ARBA" id="ARBA00023163"/>
    </source>
</evidence>
<dbReference type="Proteomes" id="UP000186819">
    <property type="component" value="Unassembled WGS sequence"/>
</dbReference>
<keyword evidence="8" id="KW-1185">Reference proteome</keyword>
<dbReference type="SUPFAM" id="SSF88946">
    <property type="entry name" value="Sigma2 domain of RNA polymerase sigma factors"/>
    <property type="match status" value="1"/>
</dbReference>
<dbReference type="GO" id="GO:0016987">
    <property type="term" value="F:sigma factor activity"/>
    <property type="evidence" value="ECO:0007669"/>
    <property type="project" value="UniProtKB-KW"/>
</dbReference>
<dbReference type="AlphaFoldDB" id="A0A1N6PTG0"/>
<dbReference type="InterPro" id="IPR013325">
    <property type="entry name" value="RNA_pol_sigma_r2"/>
</dbReference>
<dbReference type="Pfam" id="PF04542">
    <property type="entry name" value="Sigma70_r2"/>
    <property type="match status" value="1"/>
</dbReference>
<protein>
    <submittedName>
        <fullName evidence="7">RNA polymerase sigma-70 factor, ECF subfamily</fullName>
    </submittedName>
</protein>
<keyword evidence="2" id="KW-0805">Transcription regulation</keyword>
<dbReference type="GO" id="GO:0006352">
    <property type="term" value="P:DNA-templated transcription initiation"/>
    <property type="evidence" value="ECO:0007669"/>
    <property type="project" value="InterPro"/>
</dbReference>
<evidence type="ECO:0000256" key="2">
    <source>
        <dbReference type="ARBA" id="ARBA00023015"/>
    </source>
</evidence>
<evidence type="ECO:0000256" key="3">
    <source>
        <dbReference type="ARBA" id="ARBA00023082"/>
    </source>
</evidence>
<dbReference type="InterPro" id="IPR013324">
    <property type="entry name" value="RNA_pol_sigma_r3/r4-like"/>
</dbReference>
<evidence type="ECO:0000313" key="7">
    <source>
        <dbReference type="EMBL" id="SIQ07658.1"/>
    </source>
</evidence>
<dbReference type="Gene3D" id="1.10.1740.10">
    <property type="match status" value="1"/>
</dbReference>
<feature type="domain" description="RNA polymerase sigma-70 region 2" evidence="5">
    <location>
        <begin position="34"/>
        <end position="99"/>
    </location>
</feature>
<dbReference type="InterPro" id="IPR039425">
    <property type="entry name" value="RNA_pol_sigma-70-like"/>
</dbReference>
<organism evidence="7 8">
    <name type="scientific">Aromatoleum tolulyticum</name>
    <dbReference type="NCBI Taxonomy" id="34027"/>
    <lineage>
        <taxon>Bacteria</taxon>
        <taxon>Pseudomonadati</taxon>
        <taxon>Pseudomonadota</taxon>
        <taxon>Betaproteobacteria</taxon>
        <taxon>Rhodocyclales</taxon>
        <taxon>Rhodocyclaceae</taxon>
        <taxon>Aromatoleum</taxon>
    </lineage>
</organism>
<dbReference type="InterPro" id="IPR036388">
    <property type="entry name" value="WH-like_DNA-bd_sf"/>
</dbReference>
<comment type="similarity">
    <text evidence="1">Belongs to the sigma-70 factor family. ECF subfamily.</text>
</comment>
<keyword evidence="3" id="KW-0731">Sigma factor</keyword>
<dbReference type="InterPro" id="IPR014284">
    <property type="entry name" value="RNA_pol_sigma-70_dom"/>
</dbReference>
<dbReference type="OrthoDB" id="9797134at2"/>
<evidence type="ECO:0000259" key="5">
    <source>
        <dbReference type="Pfam" id="PF04542"/>
    </source>
</evidence>
<dbReference type="STRING" id="34027.SAMN05421829_102193"/>
<sequence length="217" mass="24616">MEQGSLRSSRQCGRSGREPPVCATDNRTFFALRIEELADRLYGVALRFTRNRAAAEDLVSETVVKAWAHLPQLEDRTCFEKWIFRILANTFFSQCRHRREETLAAEEDEDGFSLFDRLHQPFLLWWGNPEQELINKLLCEDLDRALGALPDCYRAVVVSVDLLGHSYAEVAGMLGVPVGTVRSRLNRARSQLQRALWQQAQAAGLVRGSLDEGDAHD</sequence>
<dbReference type="EMBL" id="FTMD01000002">
    <property type="protein sequence ID" value="SIQ07658.1"/>
    <property type="molecule type" value="Genomic_DNA"/>
</dbReference>
<dbReference type="Gene3D" id="1.10.10.10">
    <property type="entry name" value="Winged helix-like DNA-binding domain superfamily/Winged helix DNA-binding domain"/>
    <property type="match status" value="1"/>
</dbReference>
<dbReference type="CDD" id="cd06171">
    <property type="entry name" value="Sigma70_r4"/>
    <property type="match status" value="1"/>
</dbReference>
<evidence type="ECO:0000313" key="8">
    <source>
        <dbReference type="Proteomes" id="UP000186819"/>
    </source>
</evidence>
<dbReference type="InterPro" id="IPR007627">
    <property type="entry name" value="RNA_pol_sigma70_r2"/>
</dbReference>
<dbReference type="Pfam" id="PF08281">
    <property type="entry name" value="Sigma70_r4_2"/>
    <property type="match status" value="1"/>
</dbReference>
<feature type="domain" description="RNA polymerase sigma factor 70 region 4 type 2" evidence="6">
    <location>
        <begin position="140"/>
        <end position="192"/>
    </location>
</feature>
<name>A0A1N6PTG0_9RHOO</name>
<proteinExistence type="inferred from homology"/>
<dbReference type="NCBIfam" id="TIGR02937">
    <property type="entry name" value="sigma70-ECF"/>
    <property type="match status" value="1"/>
</dbReference>
<evidence type="ECO:0000259" key="6">
    <source>
        <dbReference type="Pfam" id="PF08281"/>
    </source>
</evidence>
<dbReference type="PANTHER" id="PTHR43133:SF59">
    <property type="entry name" value="ECF RNA POLYMERASE SIGMA FACTOR SIGR"/>
    <property type="match status" value="1"/>
</dbReference>
<accession>A0A1N6PTG0</accession>
<dbReference type="SUPFAM" id="SSF88659">
    <property type="entry name" value="Sigma3 and sigma4 domains of RNA polymerase sigma factors"/>
    <property type="match status" value="1"/>
</dbReference>
<evidence type="ECO:0000256" key="1">
    <source>
        <dbReference type="ARBA" id="ARBA00010641"/>
    </source>
</evidence>
<keyword evidence="4" id="KW-0804">Transcription</keyword>
<dbReference type="PANTHER" id="PTHR43133">
    <property type="entry name" value="RNA POLYMERASE ECF-TYPE SIGMA FACTO"/>
    <property type="match status" value="1"/>
</dbReference>
<gene>
    <name evidence="7" type="ORF">SAMN05421829_102193</name>
</gene>
<dbReference type="GO" id="GO:0003677">
    <property type="term" value="F:DNA binding"/>
    <property type="evidence" value="ECO:0007669"/>
    <property type="project" value="InterPro"/>
</dbReference>
<dbReference type="InterPro" id="IPR013249">
    <property type="entry name" value="RNA_pol_sigma70_r4_t2"/>
</dbReference>